<evidence type="ECO:0000313" key="11">
    <source>
        <dbReference type="Proteomes" id="UP001058461"/>
    </source>
</evidence>
<keyword evidence="5" id="KW-0479">Metal-binding</keyword>
<dbReference type="Pfam" id="PF00384">
    <property type="entry name" value="Molybdopterin"/>
    <property type="match status" value="1"/>
</dbReference>
<organism evidence="10 11">
    <name type="scientific">Marinobacterium rhizophilum</name>
    <dbReference type="NCBI Taxonomy" id="420402"/>
    <lineage>
        <taxon>Bacteria</taxon>
        <taxon>Pseudomonadati</taxon>
        <taxon>Pseudomonadota</taxon>
        <taxon>Gammaproteobacteria</taxon>
        <taxon>Oceanospirillales</taxon>
        <taxon>Oceanospirillaceae</taxon>
        <taxon>Marinobacterium</taxon>
    </lineage>
</organism>
<dbReference type="SMART" id="SM00926">
    <property type="entry name" value="Molybdop_Fe4S4"/>
    <property type="match status" value="1"/>
</dbReference>
<evidence type="ECO:0000256" key="3">
    <source>
        <dbReference type="ARBA" id="ARBA00010312"/>
    </source>
</evidence>
<keyword evidence="7" id="KW-0408">Iron</keyword>
<evidence type="ECO:0000256" key="5">
    <source>
        <dbReference type="ARBA" id="ARBA00022723"/>
    </source>
</evidence>
<evidence type="ECO:0000256" key="7">
    <source>
        <dbReference type="ARBA" id="ARBA00023004"/>
    </source>
</evidence>
<dbReference type="InterPro" id="IPR009010">
    <property type="entry name" value="Asp_de-COase-like_dom_sf"/>
</dbReference>
<evidence type="ECO:0000256" key="2">
    <source>
        <dbReference type="ARBA" id="ARBA00004196"/>
    </source>
</evidence>
<comment type="similarity">
    <text evidence="3">Belongs to the prokaryotic molybdopterin-containing oxidoreductase family.</text>
</comment>
<dbReference type="SUPFAM" id="SSF50692">
    <property type="entry name" value="ADC-like"/>
    <property type="match status" value="1"/>
</dbReference>
<dbReference type="InterPro" id="IPR006656">
    <property type="entry name" value="Mopterin_OxRdtase"/>
</dbReference>
<keyword evidence="4" id="KW-0004">4Fe-4S</keyword>
<dbReference type="Gene3D" id="3.40.228.10">
    <property type="entry name" value="Dimethylsulfoxide Reductase, domain 2"/>
    <property type="match status" value="1"/>
</dbReference>
<dbReference type="Proteomes" id="UP001058461">
    <property type="component" value="Chromosome"/>
</dbReference>
<dbReference type="EMBL" id="CP073347">
    <property type="protein sequence ID" value="UTW11144.1"/>
    <property type="molecule type" value="Genomic_DNA"/>
</dbReference>
<proteinExistence type="inferred from homology"/>
<evidence type="ECO:0000256" key="4">
    <source>
        <dbReference type="ARBA" id="ARBA00022485"/>
    </source>
</evidence>
<dbReference type="RefSeq" id="WP_255853181.1">
    <property type="nucleotide sequence ID" value="NZ_CP073347.1"/>
</dbReference>
<feature type="domain" description="4Fe-4S Mo/W bis-MGD-type" evidence="9">
    <location>
        <begin position="32"/>
        <end position="88"/>
    </location>
</feature>
<protein>
    <submittedName>
        <fullName evidence="10">Molybdopterin oxidoreductase family protein</fullName>
    </submittedName>
</protein>
<dbReference type="Gene3D" id="3.30.200.210">
    <property type="match status" value="1"/>
</dbReference>
<dbReference type="Gene3D" id="2.40.40.20">
    <property type="match status" value="1"/>
</dbReference>
<name>A0ABY5HGP7_9GAMM</name>
<dbReference type="Pfam" id="PF01568">
    <property type="entry name" value="Molydop_binding"/>
    <property type="match status" value="1"/>
</dbReference>
<comment type="subcellular location">
    <subcellularLocation>
        <location evidence="2">Cell envelope</location>
    </subcellularLocation>
</comment>
<keyword evidence="8" id="KW-0411">Iron-sulfur</keyword>
<dbReference type="PANTHER" id="PTHR43598">
    <property type="entry name" value="TUNGSTEN-CONTAINING FORMYLMETHANOFURAN DEHYDROGENASE 2 SUBUNIT B"/>
    <property type="match status" value="1"/>
</dbReference>
<dbReference type="InterPro" id="IPR006657">
    <property type="entry name" value="MoPterin_dinucl-bd_dom"/>
</dbReference>
<dbReference type="InterPro" id="IPR006963">
    <property type="entry name" value="Mopterin_OxRdtase_4Fe-4S_dom"/>
</dbReference>
<evidence type="ECO:0000256" key="8">
    <source>
        <dbReference type="ARBA" id="ARBA00023014"/>
    </source>
</evidence>
<evidence type="ECO:0000256" key="6">
    <source>
        <dbReference type="ARBA" id="ARBA00023002"/>
    </source>
</evidence>
<dbReference type="PROSITE" id="PS51669">
    <property type="entry name" value="4FE4S_MOW_BIS_MGD"/>
    <property type="match status" value="1"/>
</dbReference>
<keyword evidence="11" id="KW-1185">Reference proteome</keyword>
<evidence type="ECO:0000259" key="9">
    <source>
        <dbReference type="PROSITE" id="PS51669"/>
    </source>
</evidence>
<sequence length="982" mass="110461">MNSVKTDVPCSLDAQLLIDAVELPEFEAHDKQQTKYTTCYMCACRCGIKVTVEDNQVRFIQGNPNHPINKGVLCAKGNSGIMKQNSPAKLSAPMLRKPGTDRGAGEFEVISWAQALDILEKRLAHIRATDPKQLAYFTGRDQMQALTGMWASQFGTLNWAAHGGFCSVNMAAGGLYTMGHAFWEFGDPDWDNTKYFMMWGVAEDHSSNPIKIGLKKLKERGAKFVSINPVRTGYQAIADEWISIRPGTDGLLALSMVHVLLKHQLVDEEFLIRYTNSPQLVVNTPGVKGDGLFYRVDGEIQVWDQNTESFADASRTDVAPALFGEFKAADGTPLRTAMSILLHKYLDDEYAPENAAKECGVDAETIERLALEMAHVAFKETITLDVEWTDWAGRKQDKFIGRPVSMHAMRGISAHSNGFQTCRAIHLLQVLLGTIDCPGGHLAKPPFPKHVPPGIKPAKECAPNTPLKSPPLGFPTCPEDLVIDADGNPLRIDKAYSWDAPISCHGLMHMVISNAVKGDPYKIDTLMLFMANMAWNSSMNTAQTLDMLCAREDDGEYKIPFIVCSDAFHSEMVSYSDLILPDTTYLERYDTISMLDRPISEPHAACDSVRIPVIQPDRDVLSWQEVMIEMAGRLKFPAFTTPEGERRYEGYKDFIVNFQKEPGIGFLAGYRGEDGSKSLRGEPNPRQWEAYEENEGFFEFELDLNQRYMRHANRDYLELAKEAGWVGSTGQILIELYSEKLQTFRLAGQGLYDGPMPTEAHHKERLVKYFDPLPFFYMPLEEQRIDRDEYPFHAVNQRPMFMYHSWDSQNAWLRQIMSQNYLFMNRVAGEKAGIKDLSWVWVESHNGKIRVQVKLMEGCNEQTVWTWNAIAKKGGAWGLSKDSNEATDAFLMNHLISELLPQKGDKEDRVTNSDPVTGQAAWYDLRVKITPAAEGETGAWPSFAALKPLPGAKESPRMLSYSSHKNVNLKRPMLDILTRGEK</sequence>
<gene>
    <name evidence="10" type="ORF">KDW95_18000</name>
</gene>
<keyword evidence="6" id="KW-0560">Oxidoreductase</keyword>
<dbReference type="SUPFAM" id="SSF53706">
    <property type="entry name" value="Formate dehydrogenase/DMSO reductase, domains 1-3"/>
    <property type="match status" value="1"/>
</dbReference>
<evidence type="ECO:0000256" key="1">
    <source>
        <dbReference type="ARBA" id="ARBA00001966"/>
    </source>
</evidence>
<dbReference type="Gene3D" id="3.40.50.740">
    <property type="match status" value="1"/>
</dbReference>
<evidence type="ECO:0000313" key="10">
    <source>
        <dbReference type="EMBL" id="UTW11144.1"/>
    </source>
</evidence>
<reference evidence="10" key="1">
    <citation type="submission" date="2021-04" db="EMBL/GenBank/DDBJ databases">
        <title>Oceanospirillales bacteria with DddD are important DMSP degraders in coastal seawater.</title>
        <authorList>
            <person name="Liu J."/>
        </authorList>
    </citation>
    <scope>NUCLEOTIDE SEQUENCE</scope>
    <source>
        <strain evidence="10">D13-1</strain>
    </source>
</reference>
<dbReference type="PANTHER" id="PTHR43598:SF5">
    <property type="entry name" value="DMSO REDUCTASE CHAIN A"/>
    <property type="match status" value="1"/>
</dbReference>
<dbReference type="CDD" id="cd02783">
    <property type="entry name" value="MopB_CT_2"/>
    <property type="match status" value="1"/>
</dbReference>
<comment type="cofactor">
    <cofactor evidence="1">
        <name>[4Fe-4S] cluster</name>
        <dbReference type="ChEBI" id="CHEBI:49883"/>
    </cofactor>
</comment>
<accession>A0ABY5HGP7</accession>
<dbReference type="Pfam" id="PF04879">
    <property type="entry name" value="Molybdop_Fe4S4"/>
    <property type="match status" value="1"/>
</dbReference>